<dbReference type="CDD" id="cd04179">
    <property type="entry name" value="DPM_DPG-synthase_like"/>
    <property type="match status" value="1"/>
</dbReference>
<reference evidence="3" key="1">
    <citation type="submission" date="2017-07" db="EMBL/GenBank/DDBJ databases">
        <title>Novel pathways for hydrocarbon cycling and metabolic interdependencies in hydrothermal sediment communities.</title>
        <authorList>
            <person name="Dombrowski N."/>
            <person name="Seitz K."/>
            <person name="Teske A."/>
            <person name="Baker B."/>
        </authorList>
    </citation>
    <scope>NUCLEOTIDE SEQUENCE [LARGE SCALE GENOMIC DNA]</scope>
</reference>
<organism evidence="2 3">
    <name type="scientific">candidate division WOR-3 bacterium 4484_18</name>
    <dbReference type="NCBI Taxonomy" id="2020626"/>
    <lineage>
        <taxon>Bacteria</taxon>
        <taxon>Bacteria division WOR-3</taxon>
    </lineage>
</organism>
<dbReference type="SUPFAM" id="SSF53448">
    <property type="entry name" value="Nucleotide-diphospho-sugar transferases"/>
    <property type="match status" value="1"/>
</dbReference>
<dbReference type="Gene3D" id="3.90.550.10">
    <property type="entry name" value="Spore Coat Polysaccharide Biosynthesis Protein SpsA, Chain A"/>
    <property type="match status" value="1"/>
</dbReference>
<proteinExistence type="predicted"/>
<name>A0A257LUB0_UNCW3</name>
<dbReference type="InterPro" id="IPR029044">
    <property type="entry name" value="Nucleotide-diphossugar_trans"/>
</dbReference>
<dbReference type="EMBL" id="NMUJ01000028">
    <property type="protein sequence ID" value="OYV03012.1"/>
    <property type="molecule type" value="Genomic_DNA"/>
</dbReference>
<gene>
    <name evidence="2" type="ORF">CGW93_02865</name>
</gene>
<dbReference type="AlphaFoldDB" id="A0A257LUB0"/>
<accession>A0A257LUB0</accession>
<dbReference type="InterPro" id="IPR001173">
    <property type="entry name" value="Glyco_trans_2-like"/>
</dbReference>
<dbReference type="InterPro" id="IPR050256">
    <property type="entry name" value="Glycosyltransferase_2"/>
</dbReference>
<comment type="caution">
    <text evidence="2">The sequence shown here is derived from an EMBL/GenBank/DDBJ whole genome shotgun (WGS) entry which is preliminary data.</text>
</comment>
<evidence type="ECO:0000313" key="3">
    <source>
        <dbReference type="Proteomes" id="UP000216312"/>
    </source>
</evidence>
<dbReference type="PANTHER" id="PTHR48090">
    <property type="entry name" value="UNDECAPRENYL-PHOSPHATE 4-DEOXY-4-FORMAMIDO-L-ARABINOSE TRANSFERASE-RELATED"/>
    <property type="match status" value="1"/>
</dbReference>
<evidence type="ECO:0000259" key="1">
    <source>
        <dbReference type="Pfam" id="PF00535"/>
    </source>
</evidence>
<dbReference type="PANTHER" id="PTHR48090:SF7">
    <property type="entry name" value="RFBJ PROTEIN"/>
    <property type="match status" value="1"/>
</dbReference>
<protein>
    <submittedName>
        <fullName evidence="2">Dolichyl-phosphate mannose synthase</fullName>
    </submittedName>
</protein>
<feature type="domain" description="Glycosyltransferase 2-like" evidence="1">
    <location>
        <begin position="6"/>
        <end position="158"/>
    </location>
</feature>
<dbReference type="Pfam" id="PF00535">
    <property type="entry name" value="Glycos_transf_2"/>
    <property type="match status" value="1"/>
</dbReference>
<sequence length="220" mass="25132">MEKALILLPAYNVGPLVGDVIERIRYPRNHILVVDDGSTDNTGEVARSKGVIVIRHTSNLGKGAAHKTGFRYAVTHGYDYVITIDADGQHDPDGIPQFMEAITRYDMVIGRRYFSWRNMPLVRVFTNVTTSFVVSLLSGQRLRDVQSGYRAIRRTVIERVRLRTNRYQTESEIIVQAARLGFRIGEIPISTIYRREARSHINPIIDTLRFIKFAISSLWL</sequence>
<evidence type="ECO:0000313" key="2">
    <source>
        <dbReference type="EMBL" id="OYV03012.1"/>
    </source>
</evidence>
<dbReference type="Proteomes" id="UP000216312">
    <property type="component" value="Unassembled WGS sequence"/>
</dbReference>